<reference evidence="2" key="1">
    <citation type="submission" date="2024-06" db="EMBL/GenBank/DDBJ databases">
        <title>Multi-omics analyses provide insights into the biosynthesis of the anticancer antibiotic pleurotin in Hohenbuehelia grisea.</title>
        <authorList>
            <person name="Weaver J.A."/>
            <person name="Alberti F."/>
        </authorList>
    </citation>
    <scope>NUCLEOTIDE SEQUENCE [LARGE SCALE GENOMIC DNA]</scope>
    <source>
        <strain evidence="2">T-177</strain>
    </source>
</reference>
<name>A0ABR3JQ37_9AGAR</name>
<organism evidence="1 2">
    <name type="scientific">Hohenbuehelia grisea</name>
    <dbReference type="NCBI Taxonomy" id="104357"/>
    <lineage>
        <taxon>Eukaryota</taxon>
        <taxon>Fungi</taxon>
        <taxon>Dikarya</taxon>
        <taxon>Basidiomycota</taxon>
        <taxon>Agaricomycotina</taxon>
        <taxon>Agaricomycetes</taxon>
        <taxon>Agaricomycetidae</taxon>
        <taxon>Agaricales</taxon>
        <taxon>Pleurotineae</taxon>
        <taxon>Pleurotaceae</taxon>
        <taxon>Hohenbuehelia</taxon>
    </lineage>
</organism>
<comment type="caution">
    <text evidence="1">The sequence shown here is derived from an EMBL/GenBank/DDBJ whole genome shotgun (WGS) entry which is preliminary data.</text>
</comment>
<protein>
    <submittedName>
        <fullName evidence="1">Uncharacterized protein</fullName>
    </submittedName>
</protein>
<proteinExistence type="predicted"/>
<accession>A0ABR3JQ37</accession>
<evidence type="ECO:0000313" key="1">
    <source>
        <dbReference type="EMBL" id="KAL0957935.1"/>
    </source>
</evidence>
<sequence>MLASLNPGPGRTLETEGWMWNSLLRSDLLTYDDLYQRNLHQPFSLQRLYSSRTSGMKTFFRYLNIATQDFIRKLLIIKTDERFAVAVFMRGRIPWMKIQKS</sequence>
<evidence type="ECO:0000313" key="2">
    <source>
        <dbReference type="Proteomes" id="UP001556367"/>
    </source>
</evidence>
<dbReference type="EMBL" id="JASNQZ010000004">
    <property type="protein sequence ID" value="KAL0957935.1"/>
    <property type="molecule type" value="Genomic_DNA"/>
</dbReference>
<keyword evidence="2" id="KW-1185">Reference proteome</keyword>
<dbReference type="Proteomes" id="UP001556367">
    <property type="component" value="Unassembled WGS sequence"/>
</dbReference>
<gene>
    <name evidence="1" type="ORF">HGRIS_000116</name>
</gene>